<dbReference type="Proteomes" id="UP000264006">
    <property type="component" value="Chromosome"/>
</dbReference>
<dbReference type="EMBL" id="CP031165">
    <property type="protein sequence ID" value="AXV04961.1"/>
    <property type="molecule type" value="Genomic_DNA"/>
</dbReference>
<dbReference type="RefSeq" id="WP_164709772.1">
    <property type="nucleotide sequence ID" value="NZ_CP031165.1"/>
</dbReference>
<proteinExistence type="predicted"/>
<keyword evidence="3" id="KW-1185">Reference proteome</keyword>
<dbReference type="Pfam" id="PF04122">
    <property type="entry name" value="CW_binding_2"/>
    <property type="match status" value="1"/>
</dbReference>
<gene>
    <name evidence="2" type="ORF">DVS28_a0254</name>
</gene>
<sequence>MNRPLILVILSLTLVAVGATVAASQQGAWQITAATSTVEAEHIVLRTTIQNPRSFGELSWRQDTDDRVNALYISAGNLGSHTSIRQNGEGVDCPGIATTFDSSNGQEEWTTTIPAGCIQEGTYPMLVQRTNIEGGDTSNVFGPVDLTSPGGDIPEPTFEPASIERLAGASRYETAVEVSRFAFPNGASRLTLANANVQVDALPGAKLSGGPILYVPADGPVPQVVLDEVARLNPTEVIVLGGVLAVSDDVAAQVQAQTSHRVD</sequence>
<accession>A0A346XRW4</accession>
<organism evidence="2 3">
    <name type="scientific">Euzebya pacifica</name>
    <dbReference type="NCBI Taxonomy" id="1608957"/>
    <lineage>
        <taxon>Bacteria</taxon>
        <taxon>Bacillati</taxon>
        <taxon>Actinomycetota</taxon>
        <taxon>Nitriliruptoria</taxon>
        <taxon>Euzebyales</taxon>
    </lineage>
</organism>
<dbReference type="InterPro" id="IPR007253">
    <property type="entry name" value="Cell_wall-bd_2"/>
</dbReference>
<keyword evidence="1" id="KW-0732">Signal</keyword>
<feature type="signal peptide" evidence="1">
    <location>
        <begin position="1"/>
        <end position="22"/>
    </location>
</feature>
<evidence type="ECO:0000256" key="1">
    <source>
        <dbReference type="SAM" id="SignalP"/>
    </source>
</evidence>
<feature type="chain" id="PRO_5039312804" evidence="1">
    <location>
        <begin position="23"/>
        <end position="263"/>
    </location>
</feature>
<evidence type="ECO:0000313" key="2">
    <source>
        <dbReference type="EMBL" id="AXV04961.1"/>
    </source>
</evidence>
<evidence type="ECO:0000313" key="3">
    <source>
        <dbReference type="Proteomes" id="UP000264006"/>
    </source>
</evidence>
<dbReference type="AlphaFoldDB" id="A0A346XRW4"/>
<dbReference type="KEGG" id="euz:DVS28_a0254"/>
<name>A0A346XRW4_9ACTN</name>
<protein>
    <submittedName>
        <fullName evidence="2">N-acetylmuramoyl-L-alanine amidase</fullName>
    </submittedName>
</protein>
<reference evidence="2 3" key="1">
    <citation type="submission" date="2018-09" db="EMBL/GenBank/DDBJ databases">
        <title>Complete genome sequence of Euzebya sp. DY32-46 isolated from seawater of Pacific Ocean.</title>
        <authorList>
            <person name="Xu L."/>
            <person name="Wu Y.-H."/>
            <person name="Xu X.-W."/>
        </authorList>
    </citation>
    <scope>NUCLEOTIDE SEQUENCE [LARGE SCALE GENOMIC DNA]</scope>
    <source>
        <strain evidence="2 3">DY32-46</strain>
    </source>
</reference>